<keyword evidence="6" id="KW-1185">Reference proteome</keyword>
<dbReference type="PRINTS" id="PR00420">
    <property type="entry name" value="RNGMNOXGNASE"/>
</dbReference>
<dbReference type="GO" id="GO:0004497">
    <property type="term" value="F:monooxygenase activity"/>
    <property type="evidence" value="ECO:0007669"/>
    <property type="project" value="UniProtKB-KW"/>
</dbReference>
<dbReference type="PANTHER" id="PTHR43747">
    <property type="entry name" value="FAD-BINDING PROTEIN"/>
    <property type="match status" value="1"/>
</dbReference>
<sequence length="521" mass="57163">MSIPEECKILVIGGGPGGAYTASVLAREGIDVVLLEADHFPRYHVGESMLPSLRHYLKFIDLDSTFDNHGFTKKVGAAFKLSPNHEEGYTDFVGVGGPNSYSWNIIRSEADEMMLRHAQKSGAQVFEGVKVNSVEFAQMNGLRNGTNGTSDSQSAHPHPGRPVSASYSRKEDGLTGVIKFDYIVDASGRTGLLNTKYLKDRHYSDGLKNVANWGYWKGTGKYSPGTERENIPYFEALRDESGWAWFIPLHDGTTSVGIVQNQELAKKAKAAASSTREYYERAIKLVPTISALIGDAELTPNLRSASDYSYSSSCYAFPYARVVGDAGCFIDPFFSSGAHIALTGGLSAAATISAAIRGDCSEEVAAQWHSNKITESYARFLIVVLSAYKQILNQQDYVLSDFGENNFDRTFNFFKPIIQGTADATNKLTQAEFSGAINHITQAMFRPNSVTYLTKEDVKAAKPTQAEQELIDGIRKRQAQHLHSVEDFTTNVIDGRIPRLQRGNLGLMAFESAKSDSICST</sequence>
<dbReference type="Pfam" id="PF04820">
    <property type="entry name" value="Trp_halogenase"/>
    <property type="match status" value="2"/>
</dbReference>
<feature type="region of interest" description="Disordered" evidence="4">
    <location>
        <begin position="141"/>
        <end position="168"/>
    </location>
</feature>
<dbReference type="Proteomes" id="UP000054321">
    <property type="component" value="Unassembled WGS sequence"/>
</dbReference>
<keyword evidence="3" id="KW-0503">Monooxygenase</keyword>
<accession>A0A0C3D533</accession>
<reference evidence="5 6" key="1">
    <citation type="submission" date="2014-04" db="EMBL/GenBank/DDBJ databases">
        <authorList>
            <consortium name="DOE Joint Genome Institute"/>
            <person name="Kuo A."/>
            <person name="Martino E."/>
            <person name="Perotto S."/>
            <person name="Kohler A."/>
            <person name="Nagy L.G."/>
            <person name="Floudas D."/>
            <person name="Copeland A."/>
            <person name="Barry K.W."/>
            <person name="Cichocki N."/>
            <person name="Veneault-Fourrey C."/>
            <person name="LaButti K."/>
            <person name="Lindquist E.A."/>
            <person name="Lipzen A."/>
            <person name="Lundell T."/>
            <person name="Morin E."/>
            <person name="Murat C."/>
            <person name="Sun H."/>
            <person name="Tunlid A."/>
            <person name="Henrissat B."/>
            <person name="Grigoriev I.V."/>
            <person name="Hibbett D.S."/>
            <person name="Martin F."/>
            <person name="Nordberg H.P."/>
            <person name="Cantor M.N."/>
            <person name="Hua S.X."/>
        </authorList>
    </citation>
    <scope>NUCLEOTIDE SEQUENCE [LARGE SCALE GENOMIC DNA]</scope>
    <source>
        <strain evidence="5 6">Zn</strain>
    </source>
</reference>
<dbReference type="EMBL" id="KN832883">
    <property type="protein sequence ID" value="KIM97007.1"/>
    <property type="molecule type" value="Genomic_DNA"/>
</dbReference>
<proteinExistence type="inferred from homology"/>
<reference evidence="6" key="2">
    <citation type="submission" date="2015-01" db="EMBL/GenBank/DDBJ databases">
        <title>Evolutionary Origins and Diversification of the Mycorrhizal Mutualists.</title>
        <authorList>
            <consortium name="DOE Joint Genome Institute"/>
            <consortium name="Mycorrhizal Genomics Consortium"/>
            <person name="Kohler A."/>
            <person name="Kuo A."/>
            <person name="Nagy L.G."/>
            <person name="Floudas D."/>
            <person name="Copeland A."/>
            <person name="Barry K.W."/>
            <person name="Cichocki N."/>
            <person name="Veneault-Fourrey C."/>
            <person name="LaButti K."/>
            <person name="Lindquist E.A."/>
            <person name="Lipzen A."/>
            <person name="Lundell T."/>
            <person name="Morin E."/>
            <person name="Murat C."/>
            <person name="Riley R."/>
            <person name="Ohm R."/>
            <person name="Sun H."/>
            <person name="Tunlid A."/>
            <person name="Henrissat B."/>
            <person name="Grigoriev I.V."/>
            <person name="Hibbett D.S."/>
            <person name="Martin F."/>
        </authorList>
    </citation>
    <scope>NUCLEOTIDE SEQUENCE [LARGE SCALE GENOMIC DNA]</scope>
    <source>
        <strain evidence="6">Zn</strain>
    </source>
</reference>
<evidence type="ECO:0000256" key="3">
    <source>
        <dbReference type="ARBA" id="ARBA00023033"/>
    </source>
</evidence>
<dbReference type="Gene3D" id="3.50.50.60">
    <property type="entry name" value="FAD/NAD(P)-binding domain"/>
    <property type="match status" value="1"/>
</dbReference>
<organism evidence="5 6">
    <name type="scientific">Oidiodendron maius (strain Zn)</name>
    <dbReference type="NCBI Taxonomy" id="913774"/>
    <lineage>
        <taxon>Eukaryota</taxon>
        <taxon>Fungi</taxon>
        <taxon>Dikarya</taxon>
        <taxon>Ascomycota</taxon>
        <taxon>Pezizomycotina</taxon>
        <taxon>Leotiomycetes</taxon>
        <taxon>Leotiomycetes incertae sedis</taxon>
        <taxon>Myxotrichaceae</taxon>
        <taxon>Oidiodendron</taxon>
    </lineage>
</organism>
<evidence type="ECO:0000256" key="2">
    <source>
        <dbReference type="ARBA" id="ARBA00023002"/>
    </source>
</evidence>
<dbReference type="InterPro" id="IPR006905">
    <property type="entry name" value="Flavin_halogenase"/>
</dbReference>
<evidence type="ECO:0008006" key="7">
    <source>
        <dbReference type="Google" id="ProtNLM"/>
    </source>
</evidence>
<feature type="compositionally biased region" description="Polar residues" evidence="4">
    <location>
        <begin position="141"/>
        <end position="155"/>
    </location>
</feature>
<dbReference type="AlphaFoldDB" id="A0A0C3D533"/>
<evidence type="ECO:0000313" key="5">
    <source>
        <dbReference type="EMBL" id="KIM97007.1"/>
    </source>
</evidence>
<evidence type="ECO:0000313" key="6">
    <source>
        <dbReference type="Proteomes" id="UP000054321"/>
    </source>
</evidence>
<dbReference type="InterPro" id="IPR050816">
    <property type="entry name" value="Flavin-dep_Halogenase_NPB"/>
</dbReference>
<dbReference type="InterPro" id="IPR036188">
    <property type="entry name" value="FAD/NAD-bd_sf"/>
</dbReference>
<dbReference type="SUPFAM" id="SSF51905">
    <property type="entry name" value="FAD/NAD(P)-binding domain"/>
    <property type="match status" value="1"/>
</dbReference>
<keyword evidence="2" id="KW-0560">Oxidoreductase</keyword>
<dbReference type="OrthoDB" id="3340390at2759"/>
<protein>
    <recommendedName>
        <fullName evidence="7">FAD-binding domain-containing protein</fullName>
    </recommendedName>
</protein>
<comment type="similarity">
    <text evidence="1">Belongs to the flavin-dependent halogenase family.</text>
</comment>
<name>A0A0C3D533_OIDMZ</name>
<evidence type="ECO:0000256" key="1">
    <source>
        <dbReference type="ARBA" id="ARBA00005706"/>
    </source>
</evidence>
<dbReference type="InParanoid" id="A0A0C3D533"/>
<gene>
    <name evidence="5" type="ORF">OIDMADRAFT_32887</name>
</gene>
<evidence type="ECO:0000256" key="4">
    <source>
        <dbReference type="SAM" id="MobiDB-lite"/>
    </source>
</evidence>
<dbReference type="PANTHER" id="PTHR43747:SF5">
    <property type="entry name" value="FAD-BINDING DOMAIN-CONTAINING PROTEIN"/>
    <property type="match status" value="1"/>
</dbReference>
<dbReference type="HOGENOM" id="CLU_024648_4_2_1"/>